<dbReference type="InterPro" id="IPR019931">
    <property type="entry name" value="LPXTG_anchor"/>
</dbReference>
<comment type="subcellular location">
    <subcellularLocation>
        <location evidence="1">Secreted</location>
        <location evidence="1">Cell wall</location>
        <topology evidence="1">Peptidoglycan-anchor</topology>
    </subcellularLocation>
</comment>
<accession>A0A9X3WRU1</accession>
<evidence type="ECO:0000256" key="3">
    <source>
        <dbReference type="ARBA" id="ARBA00022512"/>
    </source>
</evidence>
<keyword evidence="4" id="KW-0964">Secreted</keyword>
<feature type="transmembrane region" description="Helical" evidence="9">
    <location>
        <begin position="1401"/>
        <end position="1421"/>
    </location>
</feature>
<keyword evidence="6" id="KW-0378">Hydrolase</keyword>
<dbReference type="InterPro" id="IPR054579">
    <property type="entry name" value="GCE-like_dom"/>
</dbReference>
<dbReference type="PROSITE" id="PS50847">
    <property type="entry name" value="GRAM_POS_ANCHORING"/>
    <property type="match status" value="1"/>
</dbReference>
<evidence type="ECO:0000256" key="7">
    <source>
        <dbReference type="ARBA" id="ARBA00023088"/>
    </source>
</evidence>
<dbReference type="RefSeq" id="WP_259869200.1">
    <property type="nucleotide sequence ID" value="NZ_JAMQJZ010000023.1"/>
</dbReference>
<evidence type="ECO:0000256" key="4">
    <source>
        <dbReference type="ARBA" id="ARBA00022525"/>
    </source>
</evidence>
<evidence type="ECO:0000256" key="9">
    <source>
        <dbReference type="SAM" id="Phobius"/>
    </source>
</evidence>
<keyword evidence="9" id="KW-0812">Transmembrane</keyword>
<evidence type="ECO:0000256" key="2">
    <source>
        <dbReference type="ARBA" id="ARBA00022487"/>
    </source>
</evidence>
<feature type="domain" description="Gram-positive cocci surface proteins LPxTG" evidence="11">
    <location>
        <begin position="1394"/>
        <end position="1427"/>
    </location>
</feature>
<keyword evidence="3" id="KW-0134">Cell wall</keyword>
<evidence type="ECO:0000256" key="5">
    <source>
        <dbReference type="ARBA" id="ARBA00022729"/>
    </source>
</evidence>
<evidence type="ECO:0000259" key="11">
    <source>
        <dbReference type="PROSITE" id="PS50847"/>
    </source>
</evidence>
<keyword evidence="2" id="KW-0719">Serine esterase</keyword>
<feature type="compositionally biased region" description="Acidic residues" evidence="8">
    <location>
        <begin position="1324"/>
        <end position="1354"/>
    </location>
</feature>
<comment type="caution">
    <text evidence="12">The sequence shown here is derived from an EMBL/GenBank/DDBJ whole genome shotgun (WGS) entry which is preliminary data.</text>
</comment>
<organism evidence="12 13">
    <name type="scientific">Aquibacillus koreensis</name>
    <dbReference type="NCBI Taxonomy" id="279446"/>
    <lineage>
        <taxon>Bacteria</taxon>
        <taxon>Bacillati</taxon>
        <taxon>Bacillota</taxon>
        <taxon>Bacilli</taxon>
        <taxon>Bacillales</taxon>
        <taxon>Bacillaceae</taxon>
        <taxon>Aquibacillus</taxon>
    </lineage>
</organism>
<evidence type="ECO:0000256" key="1">
    <source>
        <dbReference type="ARBA" id="ARBA00004168"/>
    </source>
</evidence>
<feature type="compositionally biased region" description="Acidic residues" evidence="8">
    <location>
        <begin position="1370"/>
        <end position="1380"/>
    </location>
</feature>
<evidence type="ECO:0000313" key="13">
    <source>
        <dbReference type="Proteomes" id="UP001145072"/>
    </source>
</evidence>
<gene>
    <name evidence="12" type="ORF">NC661_19775</name>
</gene>
<feature type="signal peptide" evidence="10">
    <location>
        <begin position="1"/>
        <end position="35"/>
    </location>
</feature>
<dbReference type="GO" id="GO:0004553">
    <property type="term" value="F:hydrolase activity, hydrolyzing O-glycosyl compounds"/>
    <property type="evidence" value="ECO:0007669"/>
    <property type="project" value="InterPro"/>
</dbReference>
<dbReference type="Pfam" id="PF06452">
    <property type="entry name" value="CBM9_1"/>
    <property type="match status" value="2"/>
</dbReference>
<dbReference type="Pfam" id="PF00746">
    <property type="entry name" value="Gram_pos_anchor"/>
    <property type="match status" value="1"/>
</dbReference>
<dbReference type="Gene3D" id="1.20.1270.90">
    <property type="entry name" value="AF1782-like"/>
    <property type="match status" value="1"/>
</dbReference>
<keyword evidence="9" id="KW-0472">Membrane</keyword>
<proteinExistence type="predicted"/>
<dbReference type="SUPFAM" id="SSF53474">
    <property type="entry name" value="alpha/beta-Hydrolases"/>
    <property type="match status" value="2"/>
</dbReference>
<dbReference type="GO" id="GO:0016052">
    <property type="term" value="P:carbohydrate catabolic process"/>
    <property type="evidence" value="ECO:0007669"/>
    <property type="project" value="InterPro"/>
</dbReference>
<evidence type="ECO:0000256" key="8">
    <source>
        <dbReference type="SAM" id="MobiDB-lite"/>
    </source>
</evidence>
<dbReference type="Gene3D" id="3.40.50.1820">
    <property type="entry name" value="alpha/beta hydrolase"/>
    <property type="match status" value="2"/>
</dbReference>
<reference evidence="12" key="1">
    <citation type="submission" date="2022-06" db="EMBL/GenBank/DDBJ databases">
        <title>Aquibacillus sp. a new bacterium isolated from soil saline samples.</title>
        <authorList>
            <person name="Galisteo C."/>
            <person name="De La Haba R."/>
            <person name="Sanchez-Porro C."/>
            <person name="Ventosa A."/>
        </authorList>
    </citation>
    <scope>NUCLEOTIDE SEQUENCE</scope>
    <source>
        <strain evidence="12">JCM 12387</strain>
    </source>
</reference>
<keyword evidence="9" id="KW-1133">Transmembrane helix</keyword>
<evidence type="ECO:0000256" key="10">
    <source>
        <dbReference type="SAM" id="SignalP"/>
    </source>
</evidence>
<dbReference type="InterPro" id="IPR029058">
    <property type="entry name" value="AB_hydrolase_fold"/>
</dbReference>
<dbReference type="Pfam" id="PF22244">
    <property type="entry name" value="GCE_fung"/>
    <property type="match status" value="2"/>
</dbReference>
<dbReference type="InterPro" id="IPR010502">
    <property type="entry name" value="Carb-bd_dom_fam9"/>
</dbReference>
<keyword evidence="13" id="KW-1185">Reference proteome</keyword>
<name>A0A9X3WRU1_9BACI</name>
<keyword evidence="7" id="KW-0572">Peptidoglycan-anchor</keyword>
<evidence type="ECO:0000256" key="6">
    <source>
        <dbReference type="ARBA" id="ARBA00022801"/>
    </source>
</evidence>
<dbReference type="Gene3D" id="2.60.40.1190">
    <property type="match status" value="2"/>
</dbReference>
<dbReference type="SUPFAM" id="SSF49344">
    <property type="entry name" value="CBD9-like"/>
    <property type="match status" value="2"/>
</dbReference>
<dbReference type="GO" id="GO:0030246">
    <property type="term" value="F:carbohydrate binding"/>
    <property type="evidence" value="ECO:0007669"/>
    <property type="project" value="InterPro"/>
</dbReference>
<feature type="region of interest" description="Disordered" evidence="8">
    <location>
        <begin position="1298"/>
        <end position="1395"/>
    </location>
</feature>
<evidence type="ECO:0000313" key="12">
    <source>
        <dbReference type="EMBL" id="MDC3422596.1"/>
    </source>
</evidence>
<protein>
    <recommendedName>
        <fullName evidence="11">Gram-positive cocci surface proteins LPxTG domain-containing protein</fullName>
    </recommendedName>
</protein>
<sequence length="1427" mass="156503">MSRNQKLMFKRVFISFLVVILVVAPFQGVDSTVQAAEDDTAIMSATFGSPTVDGEIDELWNSVEPVTPTITSKETTTTGTFKTLWDDNAFYILAEISDEVLNDDSTAPYEQDSLEIFIDEKNDKTPSYQSDDLHFRINYENVRSADNGDINRFYTKTKVTDTGYIIEARIAFTEAPVNEKILGFELQINDAISGSRDATINLFDETGQAYADPSLFGEIQLTGKEEGDTTGINPFDLLAYLDYVEAINQDVFINGKDLIEPINAAHAVLDKEDKTQAEIDQALVDLEAVVQTLKRSEKYDEPHTLSEFEGLHDPFTFRDGSQVRTEADWNSRAEELRDLYQFYMYGYMPDTSGEEVSFEKTEDGMNITVKANGKEASFPVTVSLPGEDSEIDGPYPVIVALGGINSFWPPADYEAVANERGYAVVSFQPNDIAADNYTRNGAFFDLYPYSEVRNDVGALMAWGWGAGKVLDALEQNAFEGINAEKSVITGFSRYGKAALVTGAFDERFDVVNPHASGMGGMASFRASFVGKEYDWGTAGSHEGLGNLQGSTEGHWFNSVFGGFQNVKQIPFDQHLLSALVAPRSLILTSGYEDYGTNPEGMFVSYVGASKVYDFLDINDRIGVGFREGSHSRNDTDIDNLLDFADLQFRGMESEKDFKKSPYTIEEKWDTIVAPTKIADISNGMTAEFGSPAIDGDIDEVWNEILPVAPLIGADGTSTNGIFKTLWDDNALYVLAEINDEVLNSENTAPYMQDSIEIFLDELNDKAVSYQSDDLHFRVNHENVRSADNGDINRFYSKTKLTDTGYIVEARIALNEAPTNDSVMGLELQINEADDSSSRVATLNVFDTTGQAYANPSLFGEVKLAGKEDGDATEINPYDLLTYLEYVESINQDVFLNGSVLNGPIDAARDVLEAEKMTQANLDESLAGLKAVVQTLKRSEKFDEPHTLPEIAELPDPFTFMDGSKVTSKADWDRRAEELKDMYQFYMYGYMPDTSNEEVSFEKTDDGMTITVKANGKEASFPVTVSLPSEDVDIEGPYPVIVTLGGFSSFWAPNEFESQINDRGYAVVSLSPNDVAADNYTRTGAFYDLYPYSEVDNDVGALMAWAWGAGKVLDALEQNAYEAIDPDLSVITGFSRYGKAALVTGAFDERFDVVNPHASGMGGMASYRASFAGKEYDWGTAGSHEGLGNLQGSTEGHWFTSVFGGFQNVNQIPLDQHELAALVAPRSLILTSGYEDYGTNPEGMFVSYVGASKVYNFLDESNKVGLAFREGSHSRTEEDIMNLVDFADLQFRGIQGEKDFKDSPYTIDPAWDTIVAPTPSTGDGDGSDGDDGSGDGSGEDDGSGGDDSQTGDDQDSGDKDADSGDQGSDNGDTDSDSDDNDSTTGDKNADSDDDLPDTATNMYNWLAIGNIMLLLGAGYLLYARRKRA</sequence>
<dbReference type="EMBL" id="JAMQJZ010000023">
    <property type="protein sequence ID" value="MDC3422596.1"/>
    <property type="molecule type" value="Genomic_DNA"/>
</dbReference>
<dbReference type="Proteomes" id="UP001145072">
    <property type="component" value="Unassembled WGS sequence"/>
</dbReference>
<dbReference type="GO" id="GO:0052689">
    <property type="term" value="F:carboxylic ester hydrolase activity"/>
    <property type="evidence" value="ECO:0007669"/>
    <property type="project" value="UniProtKB-KW"/>
</dbReference>
<feature type="chain" id="PRO_5040985589" description="Gram-positive cocci surface proteins LPxTG domain-containing protein" evidence="10">
    <location>
        <begin position="36"/>
        <end position="1427"/>
    </location>
</feature>
<keyword evidence="5 10" id="KW-0732">Signal</keyword>